<dbReference type="Gene3D" id="3.40.50.450">
    <property type="match status" value="1"/>
</dbReference>
<comment type="similarity">
    <text evidence="1">Belongs to the DprA/Smf family.</text>
</comment>
<feature type="domain" description="DprA winged helix" evidence="3">
    <location>
        <begin position="314"/>
        <end position="363"/>
    </location>
</feature>
<dbReference type="InterPro" id="IPR036388">
    <property type="entry name" value="WH-like_DNA-bd_sf"/>
</dbReference>
<dbReference type="InterPro" id="IPR003488">
    <property type="entry name" value="DprA"/>
</dbReference>
<proteinExistence type="inferred from homology"/>
<organism evidence="4 5">
    <name type="scientific">bacterium (Candidatus Ratteibacteria) CG01_land_8_20_14_3_00_40_19</name>
    <dbReference type="NCBI Taxonomy" id="2014290"/>
    <lineage>
        <taxon>Bacteria</taxon>
        <taxon>Candidatus Ratteibacteria</taxon>
    </lineage>
</organism>
<accession>A0A2M7E6I4</accession>
<dbReference type="InterPro" id="IPR041614">
    <property type="entry name" value="DprA_WH"/>
</dbReference>
<dbReference type="Pfam" id="PF14520">
    <property type="entry name" value="HHH_5"/>
    <property type="match status" value="1"/>
</dbReference>
<evidence type="ECO:0000313" key="5">
    <source>
        <dbReference type="Proteomes" id="UP000228886"/>
    </source>
</evidence>
<evidence type="ECO:0000256" key="1">
    <source>
        <dbReference type="ARBA" id="ARBA00006525"/>
    </source>
</evidence>
<dbReference type="SUPFAM" id="SSF102405">
    <property type="entry name" value="MCP/YpsA-like"/>
    <property type="match status" value="1"/>
</dbReference>
<dbReference type="PANTHER" id="PTHR43022">
    <property type="entry name" value="PROTEIN SMF"/>
    <property type="match status" value="1"/>
</dbReference>
<gene>
    <name evidence="4" type="primary">dprA</name>
    <name evidence="4" type="ORF">COS11_07910</name>
</gene>
<dbReference type="InterPro" id="IPR057666">
    <property type="entry name" value="DrpA_SLOG"/>
</dbReference>
<dbReference type="Pfam" id="PF02481">
    <property type="entry name" value="DNA_processg_A"/>
    <property type="match status" value="1"/>
</dbReference>
<evidence type="ECO:0000313" key="4">
    <source>
        <dbReference type="EMBL" id="PIV63347.1"/>
    </source>
</evidence>
<sequence length="368" mass="40350">MDERKKGWIGLNLVDTLGPVRIRNLLKRFKEPKKVFNATISELLEIPGISRNVAERIKDFSVARLEKELSLMEEMGLSVITLEDQDYPANLKLIYAPPAVLYIQGEIKAKDRLAIAVVGTRRCSYYGRKTANSLSYELVNRGFTIVSGMARGIDTEVHKGALKAGGRTIAVLGSGLARIYPGENKNLSKEIAQSGAVISEFPLLTSPERGNFPRRNRIISGLSLGLVVIEAPNKSGALITADFALEQGREVFAIPGNVDQPTSSGTLHLIKQGAKLVTQVDDIIEELGALINLLPKKKEEQGKKRISGGLGLKEREQEIYQLLTISPRHIDEIIKESNFPASVALSALMTLELKGLVKQLPGKFYVLA</sequence>
<dbReference type="GO" id="GO:0009294">
    <property type="term" value="P:DNA-mediated transformation"/>
    <property type="evidence" value="ECO:0007669"/>
    <property type="project" value="InterPro"/>
</dbReference>
<dbReference type="AlphaFoldDB" id="A0A2M7E6I4"/>
<comment type="caution">
    <text evidence="4">The sequence shown here is derived from an EMBL/GenBank/DDBJ whole genome shotgun (WGS) entry which is preliminary data.</text>
</comment>
<dbReference type="Gene3D" id="1.10.10.10">
    <property type="entry name" value="Winged helix-like DNA-binding domain superfamily/Winged helix DNA-binding domain"/>
    <property type="match status" value="1"/>
</dbReference>
<dbReference type="InterPro" id="IPR010994">
    <property type="entry name" value="RuvA_2-like"/>
</dbReference>
<evidence type="ECO:0000259" key="2">
    <source>
        <dbReference type="Pfam" id="PF02481"/>
    </source>
</evidence>
<evidence type="ECO:0000259" key="3">
    <source>
        <dbReference type="Pfam" id="PF17782"/>
    </source>
</evidence>
<protein>
    <submittedName>
        <fullName evidence="4">DNA-protecting protein DprA</fullName>
    </submittedName>
</protein>
<dbReference type="SUPFAM" id="SSF47781">
    <property type="entry name" value="RuvA domain 2-like"/>
    <property type="match status" value="1"/>
</dbReference>
<feature type="domain" description="Smf/DprA SLOG" evidence="2">
    <location>
        <begin position="79"/>
        <end position="287"/>
    </location>
</feature>
<dbReference type="EMBL" id="PETL01000378">
    <property type="protein sequence ID" value="PIV63347.1"/>
    <property type="molecule type" value="Genomic_DNA"/>
</dbReference>
<name>A0A2M7E6I4_9BACT</name>
<reference evidence="5" key="1">
    <citation type="submission" date="2017-09" db="EMBL/GenBank/DDBJ databases">
        <title>Depth-based differentiation of microbial function through sediment-hosted aquifers and enrichment of novel symbionts in the deep terrestrial subsurface.</title>
        <authorList>
            <person name="Probst A.J."/>
            <person name="Ladd B."/>
            <person name="Jarett J.K."/>
            <person name="Geller-Mcgrath D.E."/>
            <person name="Sieber C.M.K."/>
            <person name="Emerson J.B."/>
            <person name="Anantharaman K."/>
            <person name="Thomas B.C."/>
            <person name="Malmstrom R."/>
            <person name="Stieglmeier M."/>
            <person name="Klingl A."/>
            <person name="Woyke T."/>
            <person name="Ryan C.M."/>
            <person name="Banfield J.F."/>
        </authorList>
    </citation>
    <scope>NUCLEOTIDE SEQUENCE [LARGE SCALE GENOMIC DNA]</scope>
</reference>
<dbReference type="Proteomes" id="UP000228886">
    <property type="component" value="Unassembled WGS sequence"/>
</dbReference>
<dbReference type="PANTHER" id="PTHR43022:SF1">
    <property type="entry name" value="PROTEIN SMF"/>
    <property type="match status" value="1"/>
</dbReference>
<dbReference type="NCBIfam" id="TIGR00732">
    <property type="entry name" value="dprA"/>
    <property type="match status" value="1"/>
</dbReference>
<dbReference type="Pfam" id="PF17782">
    <property type="entry name" value="WHD_DprA"/>
    <property type="match status" value="1"/>
</dbReference>